<protein>
    <submittedName>
        <fullName evidence="6">Uncharacterized protein</fullName>
    </submittedName>
</protein>
<keyword evidence="7" id="KW-1185">Reference proteome</keyword>
<keyword evidence="4" id="KW-1133">Transmembrane helix</keyword>
<proteinExistence type="predicted"/>
<evidence type="ECO:0000256" key="2">
    <source>
        <dbReference type="ARBA" id="ARBA00022475"/>
    </source>
</evidence>
<keyword evidence="2" id="KW-1003">Cell membrane</keyword>
<evidence type="ECO:0000256" key="1">
    <source>
        <dbReference type="ARBA" id="ARBA00004651"/>
    </source>
</evidence>
<keyword evidence="3" id="KW-0812">Transmembrane</keyword>
<reference evidence="6" key="1">
    <citation type="submission" date="2022-03" db="EMBL/GenBank/DDBJ databases">
        <authorList>
            <person name="Tunstrom K."/>
        </authorList>
    </citation>
    <scope>NUCLEOTIDE SEQUENCE</scope>
</reference>
<comment type="subcellular location">
    <subcellularLocation>
        <location evidence="1">Cell membrane</location>
        <topology evidence="1">Multi-pass membrane protein</topology>
    </subcellularLocation>
</comment>
<evidence type="ECO:0000256" key="4">
    <source>
        <dbReference type="ARBA" id="ARBA00022989"/>
    </source>
</evidence>
<gene>
    <name evidence="6" type="ORF">EEDITHA_LOCUS9639</name>
</gene>
<keyword evidence="5" id="KW-0472">Membrane</keyword>
<dbReference type="InterPro" id="IPR013604">
    <property type="entry name" value="7TM_chemorcpt"/>
</dbReference>
<evidence type="ECO:0000256" key="5">
    <source>
        <dbReference type="ARBA" id="ARBA00023136"/>
    </source>
</evidence>
<dbReference type="GO" id="GO:0050909">
    <property type="term" value="P:sensory perception of taste"/>
    <property type="evidence" value="ECO:0007669"/>
    <property type="project" value="InterPro"/>
</dbReference>
<dbReference type="Pfam" id="PF08395">
    <property type="entry name" value="7tm_7"/>
    <property type="match status" value="1"/>
</dbReference>
<evidence type="ECO:0000313" key="7">
    <source>
        <dbReference type="Proteomes" id="UP001153954"/>
    </source>
</evidence>
<sequence length="111" mass="12886">MQQNDIILNHDAALCNEKWTYEAFIHIGLTTLWFFYKGACLITLIEPCHETTQQFQKVQVLVSHLMCASTEKNFKDELSRYYEQCTNNVPTFSPLGICDLTRKFMVQVSSL</sequence>
<dbReference type="EMBL" id="CAKOGL010000013">
    <property type="protein sequence ID" value="CAH2094035.1"/>
    <property type="molecule type" value="Genomic_DNA"/>
</dbReference>
<evidence type="ECO:0000256" key="3">
    <source>
        <dbReference type="ARBA" id="ARBA00022692"/>
    </source>
</evidence>
<dbReference type="AlphaFoldDB" id="A0AAU9U8H5"/>
<accession>A0AAU9U8H5</accession>
<name>A0AAU9U8H5_EUPED</name>
<dbReference type="Proteomes" id="UP001153954">
    <property type="component" value="Unassembled WGS sequence"/>
</dbReference>
<organism evidence="6 7">
    <name type="scientific">Euphydryas editha</name>
    <name type="common">Edith's checkerspot</name>
    <dbReference type="NCBI Taxonomy" id="104508"/>
    <lineage>
        <taxon>Eukaryota</taxon>
        <taxon>Metazoa</taxon>
        <taxon>Ecdysozoa</taxon>
        <taxon>Arthropoda</taxon>
        <taxon>Hexapoda</taxon>
        <taxon>Insecta</taxon>
        <taxon>Pterygota</taxon>
        <taxon>Neoptera</taxon>
        <taxon>Endopterygota</taxon>
        <taxon>Lepidoptera</taxon>
        <taxon>Glossata</taxon>
        <taxon>Ditrysia</taxon>
        <taxon>Papilionoidea</taxon>
        <taxon>Nymphalidae</taxon>
        <taxon>Nymphalinae</taxon>
        <taxon>Euphydryas</taxon>
    </lineage>
</organism>
<dbReference type="GO" id="GO:0005886">
    <property type="term" value="C:plasma membrane"/>
    <property type="evidence" value="ECO:0007669"/>
    <property type="project" value="UniProtKB-SubCell"/>
</dbReference>
<evidence type="ECO:0000313" key="6">
    <source>
        <dbReference type="EMBL" id="CAH2094035.1"/>
    </source>
</evidence>
<comment type="caution">
    <text evidence="6">The sequence shown here is derived from an EMBL/GenBank/DDBJ whole genome shotgun (WGS) entry which is preliminary data.</text>
</comment>